<keyword evidence="3 5" id="KW-0378">Hydrolase</keyword>
<accession>A0A6A5XMW2</accession>
<evidence type="ECO:0000256" key="7">
    <source>
        <dbReference type="SAM" id="SignalP"/>
    </source>
</evidence>
<dbReference type="InterPro" id="IPR012083">
    <property type="entry name" value="Arylsulfatase"/>
</dbReference>
<evidence type="ECO:0000256" key="1">
    <source>
        <dbReference type="ARBA" id="ARBA00008779"/>
    </source>
</evidence>
<dbReference type="Pfam" id="PF00884">
    <property type="entry name" value="Sulfatase"/>
    <property type="match status" value="1"/>
</dbReference>
<dbReference type="GO" id="GO:0005539">
    <property type="term" value="F:glycosaminoglycan binding"/>
    <property type="evidence" value="ECO:0007669"/>
    <property type="project" value="TreeGrafter"/>
</dbReference>
<dbReference type="CDD" id="cd16147">
    <property type="entry name" value="G6S"/>
    <property type="match status" value="1"/>
</dbReference>
<dbReference type="InterPro" id="IPR017850">
    <property type="entry name" value="Alkaline_phosphatase_core_sf"/>
</dbReference>
<dbReference type="PIRSF" id="PIRSF000972">
    <property type="entry name" value="Arylsulf_plant"/>
    <property type="match status" value="1"/>
</dbReference>
<feature type="signal peptide" evidence="7">
    <location>
        <begin position="1"/>
        <end position="19"/>
    </location>
</feature>
<keyword evidence="10" id="KW-1185">Reference proteome</keyword>
<dbReference type="PANTHER" id="PTHR43108">
    <property type="entry name" value="N-ACETYLGLUCOSAMINE-6-SULFATASE FAMILY MEMBER"/>
    <property type="match status" value="1"/>
</dbReference>
<evidence type="ECO:0000313" key="10">
    <source>
        <dbReference type="Proteomes" id="UP000799778"/>
    </source>
</evidence>
<dbReference type="GO" id="GO:0008449">
    <property type="term" value="F:N-acetylglucosamine-6-sulfatase activity"/>
    <property type="evidence" value="ECO:0007669"/>
    <property type="project" value="TreeGrafter"/>
</dbReference>
<keyword evidence="2 7" id="KW-0732">Signal</keyword>
<dbReference type="EC" id="3.1.6.1" evidence="5"/>
<dbReference type="Gene3D" id="3.40.720.10">
    <property type="entry name" value="Alkaline Phosphatase, subunit A"/>
    <property type="match status" value="1"/>
</dbReference>
<comment type="catalytic activity">
    <reaction evidence="5">
        <text>an aryl sulfate + H2O = a phenol + sulfate + H(+)</text>
        <dbReference type="Rhea" id="RHEA:17261"/>
        <dbReference type="ChEBI" id="CHEBI:15377"/>
        <dbReference type="ChEBI" id="CHEBI:15378"/>
        <dbReference type="ChEBI" id="CHEBI:16189"/>
        <dbReference type="ChEBI" id="CHEBI:33853"/>
        <dbReference type="ChEBI" id="CHEBI:140317"/>
        <dbReference type="EC" id="3.1.6.1"/>
    </reaction>
</comment>
<evidence type="ECO:0000256" key="5">
    <source>
        <dbReference type="PIRNR" id="PIRNR000972"/>
    </source>
</evidence>
<evidence type="ECO:0000256" key="6">
    <source>
        <dbReference type="PIRSR" id="PIRSR000972-50"/>
    </source>
</evidence>
<gene>
    <name evidence="9" type="ORF">BU24DRAFT_370914</name>
</gene>
<dbReference type="InterPro" id="IPR000917">
    <property type="entry name" value="Sulfatase_N"/>
</dbReference>
<name>A0A6A5XMW2_9PLEO</name>
<dbReference type="AlphaFoldDB" id="A0A6A5XMW2"/>
<dbReference type="PANTHER" id="PTHR43108:SF8">
    <property type="entry name" value="SD21168P"/>
    <property type="match status" value="1"/>
</dbReference>
<evidence type="ECO:0000256" key="2">
    <source>
        <dbReference type="ARBA" id="ARBA00022729"/>
    </source>
</evidence>
<keyword evidence="4" id="KW-0325">Glycoprotein</keyword>
<evidence type="ECO:0000259" key="8">
    <source>
        <dbReference type="Pfam" id="PF00884"/>
    </source>
</evidence>
<dbReference type="RefSeq" id="XP_033382526.1">
    <property type="nucleotide sequence ID" value="XM_033524449.1"/>
</dbReference>
<dbReference type="InterPro" id="IPR024607">
    <property type="entry name" value="Sulfatase_CS"/>
</dbReference>
<dbReference type="FunFam" id="3.40.720.10:FF:000051">
    <property type="entry name" value="Arylsulfatase"/>
    <property type="match status" value="1"/>
</dbReference>
<comment type="PTM">
    <text evidence="6">The conversion to 3-oxoalanine (also known as C-formylglycine, FGly), of a serine or cysteine residue in prokaryotes and of a cysteine residue in eukaryotes, is critical for catalytic activity.</text>
</comment>
<dbReference type="GO" id="GO:0018958">
    <property type="term" value="P:phenol-containing compound metabolic process"/>
    <property type="evidence" value="ECO:0007669"/>
    <property type="project" value="InterPro"/>
</dbReference>
<dbReference type="EMBL" id="ML978070">
    <property type="protein sequence ID" value="KAF2014187.1"/>
    <property type="molecule type" value="Genomic_DNA"/>
</dbReference>
<feature type="domain" description="Sulfatase N-terminal" evidence="8">
    <location>
        <begin position="22"/>
        <end position="367"/>
    </location>
</feature>
<proteinExistence type="inferred from homology"/>
<dbReference type="Proteomes" id="UP000799778">
    <property type="component" value="Unassembled WGS sequence"/>
</dbReference>
<organism evidence="9 10">
    <name type="scientific">Aaosphaeria arxii CBS 175.79</name>
    <dbReference type="NCBI Taxonomy" id="1450172"/>
    <lineage>
        <taxon>Eukaryota</taxon>
        <taxon>Fungi</taxon>
        <taxon>Dikarya</taxon>
        <taxon>Ascomycota</taxon>
        <taxon>Pezizomycotina</taxon>
        <taxon>Dothideomycetes</taxon>
        <taxon>Pleosporomycetidae</taxon>
        <taxon>Pleosporales</taxon>
        <taxon>Pleosporales incertae sedis</taxon>
        <taxon>Aaosphaeria</taxon>
    </lineage>
</organism>
<dbReference type="SUPFAM" id="SSF53649">
    <property type="entry name" value="Alkaline phosphatase-like"/>
    <property type="match status" value="1"/>
</dbReference>
<feature type="modified residue" description="3-oxoalanine (Cys)" evidence="6">
    <location>
        <position position="66"/>
    </location>
</feature>
<comment type="similarity">
    <text evidence="1 5">Belongs to the sulfatase family.</text>
</comment>
<reference evidence="9" key="1">
    <citation type="journal article" date="2020" name="Stud. Mycol.">
        <title>101 Dothideomycetes genomes: a test case for predicting lifestyles and emergence of pathogens.</title>
        <authorList>
            <person name="Haridas S."/>
            <person name="Albert R."/>
            <person name="Binder M."/>
            <person name="Bloem J."/>
            <person name="Labutti K."/>
            <person name="Salamov A."/>
            <person name="Andreopoulos B."/>
            <person name="Baker S."/>
            <person name="Barry K."/>
            <person name="Bills G."/>
            <person name="Bluhm B."/>
            <person name="Cannon C."/>
            <person name="Castanera R."/>
            <person name="Culley D."/>
            <person name="Daum C."/>
            <person name="Ezra D."/>
            <person name="Gonzalez J."/>
            <person name="Henrissat B."/>
            <person name="Kuo A."/>
            <person name="Liang C."/>
            <person name="Lipzen A."/>
            <person name="Lutzoni F."/>
            <person name="Magnuson J."/>
            <person name="Mondo S."/>
            <person name="Nolan M."/>
            <person name="Ohm R."/>
            <person name="Pangilinan J."/>
            <person name="Park H.-J."/>
            <person name="Ramirez L."/>
            <person name="Alfaro M."/>
            <person name="Sun H."/>
            <person name="Tritt A."/>
            <person name="Yoshinaga Y."/>
            <person name="Zwiers L.-H."/>
            <person name="Turgeon B."/>
            <person name="Goodwin S."/>
            <person name="Spatafora J."/>
            <person name="Crous P."/>
            <person name="Grigoriev I."/>
        </authorList>
    </citation>
    <scope>NUCLEOTIDE SEQUENCE</scope>
    <source>
        <strain evidence="9">CBS 175.79</strain>
    </source>
</reference>
<dbReference type="GeneID" id="54281846"/>
<evidence type="ECO:0000256" key="3">
    <source>
        <dbReference type="ARBA" id="ARBA00022801"/>
    </source>
</evidence>
<dbReference type="GO" id="GO:0004065">
    <property type="term" value="F:arylsulfatase activity"/>
    <property type="evidence" value="ECO:0007669"/>
    <property type="project" value="UniProtKB-UniRule"/>
</dbReference>
<sequence length="595" mass="67848">MFVTSVCTTLLLLALGATAKKPNILFILTDDQDWHMQSLEHMPFLQKYLVQEGTLYTNHYCTVAICCPSRVNLWTGRAAHNTNVTDVFPPYGGYPKIVHEGINSNYLPIWMQDSGYNTYYTGKLWNAHTVDNYNAPYAGGYNGSDFILDPYTYEYYNAWMSRNGQAPVSYKGQYSPDITAEKAYGFLEEATQHKEPWFLTVAPIAPHSNVKLEPIDAVDMDAPKYAKRHAHLFKDYRIPRDANFNPEKQGGVAWVKTLPRLNDTVIEYNDEFQRSRLRALQSVDEMIEKLIKTLEEKNLLEDTYIFFTTDNGYHISQHRMHPGKECGFDTDIHIPLIIRGPGIARNRISDAVTSHTDLSPTILKLAGQTREDFDGTPIPVYEQEVLAANNNRNSRHEHVNIEFWGMAIPEGQYAHYDGGPSDGNGLYKDATRNNTYKGLRLIGEDYSIYYSVWCTGDREYYDVALDPGQLDNYFDAEAEATRRGYSIAGRSFEEVVNRLDALMLVLKSCKGRDCVEPWSVLHPGGNVKTLKDALAKTFDAFYEEQPKVSFDSCELGYIKELEGPQIPNVYDDGEERLELRGQPSFKYQGHWSLFT</sequence>
<evidence type="ECO:0000256" key="4">
    <source>
        <dbReference type="ARBA" id="ARBA00023180"/>
    </source>
</evidence>
<evidence type="ECO:0000313" key="9">
    <source>
        <dbReference type="EMBL" id="KAF2014187.1"/>
    </source>
</evidence>
<dbReference type="PROSITE" id="PS00523">
    <property type="entry name" value="SULFATASE_1"/>
    <property type="match status" value="1"/>
</dbReference>
<dbReference type="OrthoDB" id="96314at2759"/>
<protein>
    <recommendedName>
        <fullName evidence="5">Arylsulfatase</fullName>
        <shortName evidence="5">AS</shortName>
        <ecNumber evidence="5">3.1.6.1</ecNumber>
    </recommendedName>
    <alternativeName>
        <fullName evidence="5">Aryl-sulfate sulphohydrolase</fullName>
    </alternativeName>
</protein>
<feature type="chain" id="PRO_5025666640" description="Arylsulfatase" evidence="7">
    <location>
        <begin position="20"/>
        <end position="595"/>
    </location>
</feature>